<dbReference type="SUPFAM" id="SSF52518">
    <property type="entry name" value="Thiamin diphosphate-binding fold (THDP-binding)"/>
    <property type="match status" value="2"/>
</dbReference>
<dbReference type="GO" id="GO:0000287">
    <property type="term" value="F:magnesium ion binding"/>
    <property type="evidence" value="ECO:0007669"/>
    <property type="project" value="InterPro"/>
</dbReference>
<dbReference type="GO" id="GO:0030976">
    <property type="term" value="F:thiamine pyrophosphate binding"/>
    <property type="evidence" value="ECO:0007669"/>
    <property type="project" value="InterPro"/>
</dbReference>
<comment type="similarity">
    <text evidence="3 10">Belongs to the TPP enzyme family.</text>
</comment>
<dbReference type="InterPro" id="IPR012001">
    <property type="entry name" value="Thiamin_PyroP_enz_TPP-bd_dom"/>
</dbReference>
<evidence type="ECO:0000256" key="8">
    <source>
        <dbReference type="ARBA" id="ARBA00048738"/>
    </source>
</evidence>
<dbReference type="AlphaFoldDB" id="A0A0N4UY40"/>
<dbReference type="GO" id="GO:0003984">
    <property type="term" value="F:acetolactate synthase activity"/>
    <property type="evidence" value="ECO:0007669"/>
    <property type="project" value="TreeGrafter"/>
</dbReference>
<comment type="catalytic activity">
    <reaction evidence="8">
        <text>2-hydroxyoctadecanoyl-CoA = heptadecanal + formyl-CoA</text>
        <dbReference type="Rhea" id="RHEA:55196"/>
        <dbReference type="ChEBI" id="CHEBI:57376"/>
        <dbReference type="ChEBI" id="CHEBI:74116"/>
        <dbReference type="ChEBI" id="CHEBI:138631"/>
    </reaction>
    <physiologicalReaction direction="left-to-right" evidence="8">
        <dbReference type="Rhea" id="RHEA:55197"/>
    </physiologicalReaction>
</comment>
<feature type="domain" description="Thiamine pyrophosphate enzyme central" evidence="11">
    <location>
        <begin position="253"/>
        <end position="362"/>
    </location>
</feature>
<gene>
    <name evidence="14" type="ORF">EVEC_LOCUS2188</name>
</gene>
<evidence type="ECO:0000256" key="2">
    <source>
        <dbReference type="ARBA" id="ARBA00001964"/>
    </source>
</evidence>
<evidence type="ECO:0000313" key="15">
    <source>
        <dbReference type="Proteomes" id="UP000274131"/>
    </source>
</evidence>
<dbReference type="EMBL" id="UXUI01007335">
    <property type="protein sequence ID" value="VDD87045.1"/>
    <property type="molecule type" value="Genomic_DNA"/>
</dbReference>
<dbReference type="Gene3D" id="3.40.50.1220">
    <property type="entry name" value="TPP-binding domain"/>
    <property type="match status" value="1"/>
</dbReference>
<dbReference type="InterPro" id="IPR012000">
    <property type="entry name" value="Thiamin_PyroP_enz_cen_dom"/>
</dbReference>
<proteinExistence type="inferred from homology"/>
<reference evidence="16" key="1">
    <citation type="submission" date="2017-02" db="UniProtKB">
        <authorList>
            <consortium name="WormBaseParasite"/>
        </authorList>
    </citation>
    <scope>IDENTIFICATION</scope>
</reference>
<protein>
    <recommendedName>
        <fullName evidence="4">2-hydroxyacyl-CoA lyase 2</fullName>
    </recommendedName>
    <alternativeName>
        <fullName evidence="7">IlvB-like protein</fullName>
    </alternativeName>
</protein>
<keyword evidence="15" id="KW-1185">Reference proteome</keyword>
<dbReference type="GO" id="GO:0050660">
    <property type="term" value="F:flavin adenine dinucleotide binding"/>
    <property type="evidence" value="ECO:0007669"/>
    <property type="project" value="TreeGrafter"/>
</dbReference>
<comment type="cofactor">
    <cofactor evidence="1">
        <name>Mg(2+)</name>
        <dbReference type="ChEBI" id="CHEBI:18420"/>
    </cofactor>
</comment>
<dbReference type="GO" id="GO:0009099">
    <property type="term" value="P:L-valine biosynthetic process"/>
    <property type="evidence" value="ECO:0007669"/>
    <property type="project" value="TreeGrafter"/>
</dbReference>
<evidence type="ECO:0000259" key="13">
    <source>
        <dbReference type="Pfam" id="PF02776"/>
    </source>
</evidence>
<dbReference type="CDD" id="cd07035">
    <property type="entry name" value="TPP_PYR_POX_like"/>
    <property type="match status" value="1"/>
</dbReference>
<feature type="domain" description="Thiamine pyrophosphate enzyme TPP-binding" evidence="12">
    <location>
        <begin position="449"/>
        <end position="587"/>
    </location>
</feature>
<dbReference type="Pfam" id="PF02776">
    <property type="entry name" value="TPP_enzyme_N"/>
    <property type="match status" value="1"/>
</dbReference>
<feature type="domain" description="Thiamine pyrophosphate enzyme N-terminal TPP-binding" evidence="13">
    <location>
        <begin position="41"/>
        <end position="146"/>
    </location>
</feature>
<dbReference type="WBParaSite" id="EVEC_0000248001-mRNA-1">
    <property type="protein sequence ID" value="EVEC_0000248001-mRNA-1"/>
    <property type="gene ID" value="EVEC_0000248001"/>
</dbReference>
<reference evidence="14 15" key="2">
    <citation type="submission" date="2018-10" db="EMBL/GenBank/DDBJ databases">
        <authorList>
            <consortium name="Pathogen Informatics"/>
        </authorList>
    </citation>
    <scope>NUCLEOTIDE SEQUENCE [LARGE SCALE GENOMIC DNA]</scope>
</reference>
<dbReference type="InterPro" id="IPR011766">
    <property type="entry name" value="TPP_enzyme_TPP-bd"/>
</dbReference>
<evidence type="ECO:0000256" key="5">
    <source>
        <dbReference type="ARBA" id="ARBA00022723"/>
    </source>
</evidence>
<dbReference type="OrthoDB" id="16262at2759"/>
<dbReference type="SUPFAM" id="SSF52467">
    <property type="entry name" value="DHS-like NAD/FAD-binding domain"/>
    <property type="match status" value="1"/>
</dbReference>
<dbReference type="CDD" id="cd02004">
    <property type="entry name" value="TPP_BZL_OCoD_HPCL"/>
    <property type="match status" value="1"/>
</dbReference>
<dbReference type="FunFam" id="3.40.50.970:FF:000007">
    <property type="entry name" value="Acetolactate synthase"/>
    <property type="match status" value="1"/>
</dbReference>
<dbReference type="PANTHER" id="PTHR18968">
    <property type="entry name" value="THIAMINE PYROPHOSPHATE ENZYMES"/>
    <property type="match status" value="1"/>
</dbReference>
<dbReference type="Pfam" id="PF02775">
    <property type="entry name" value="TPP_enzyme_C"/>
    <property type="match status" value="1"/>
</dbReference>
<evidence type="ECO:0000256" key="7">
    <source>
        <dbReference type="ARBA" id="ARBA00030510"/>
    </source>
</evidence>
<evidence type="ECO:0000256" key="9">
    <source>
        <dbReference type="ARBA" id="ARBA00048767"/>
    </source>
</evidence>
<dbReference type="Gene3D" id="3.40.50.970">
    <property type="match status" value="2"/>
</dbReference>
<dbReference type="PROSITE" id="PS00187">
    <property type="entry name" value="TPP_ENZYMES"/>
    <property type="match status" value="1"/>
</dbReference>
<evidence type="ECO:0000259" key="11">
    <source>
        <dbReference type="Pfam" id="PF00205"/>
    </source>
</evidence>
<sequence>MSVKIDEDNFRFKAPSLRFVSSSINETKMISKKPLFCRIGEAHKVQEIFALCGGHISGILVAAEKLGIQVIDTRHEATAVFAADAVARLRQDIGVAAVTAGPGVTNTITAVKNAQMAEIPVVLLGGAAPILLKNRGALQDIDQLSLFKPVCKYYTSVTRVLDIVKKLRKAIWIAKSGTPGPVFVELPVDLLYPYEIIEKEMGFISHPKNITQNIVNFYLRYHLSQLFSQAWIERAITEIPPIISYAEKPIICKVADLVMDAKRPLLLIGSQALLPPIKADDLQAIVKSLGIPTYLGGMARGLLGSSSPLQMRQNRKEALKEADLVILAGMVCDFRLAYGRSLPSHGKIIAINRSKGQARLNEGIFWKATSFIDADVASSLKMLNEILVERAYKGCPADWLKTLSDREVAKCNANEQKAKEPVPEGKLNPLRVLHVVDKVLPENTILVVDGGDFVGSAAYIVRARTPLGWLDPGAFGTLGVGGGFALGAKVVFPDRPVFIIFGDGACGYSLIEFDTYSRHRFSVGAIIGNDACWSQIARDQMSMFNSNVAVCLSHSHYERIAEAFDAKGEYIDGTEEERLGFRFKAAVEEVLKGNSVIMNVIIGKSNFRDGSISL</sequence>
<comment type="cofactor">
    <cofactor evidence="2">
        <name>thiamine diphosphate</name>
        <dbReference type="ChEBI" id="CHEBI:58937"/>
    </cofactor>
</comment>
<dbReference type="InterPro" id="IPR000399">
    <property type="entry name" value="TPP-bd_CS"/>
</dbReference>
<dbReference type="PANTHER" id="PTHR18968:SF166">
    <property type="entry name" value="2-HYDROXYACYL-COA LYASE 2"/>
    <property type="match status" value="1"/>
</dbReference>
<keyword evidence="6 10" id="KW-0786">Thiamine pyrophosphate</keyword>
<evidence type="ECO:0000256" key="1">
    <source>
        <dbReference type="ARBA" id="ARBA00001946"/>
    </source>
</evidence>
<organism evidence="16">
    <name type="scientific">Enterobius vermicularis</name>
    <name type="common">Human pinworm</name>
    <dbReference type="NCBI Taxonomy" id="51028"/>
    <lineage>
        <taxon>Eukaryota</taxon>
        <taxon>Metazoa</taxon>
        <taxon>Ecdysozoa</taxon>
        <taxon>Nematoda</taxon>
        <taxon>Chromadorea</taxon>
        <taxon>Rhabditida</taxon>
        <taxon>Spirurina</taxon>
        <taxon>Oxyuridomorpha</taxon>
        <taxon>Oxyuroidea</taxon>
        <taxon>Oxyuridae</taxon>
        <taxon>Enterobius</taxon>
    </lineage>
</organism>
<evidence type="ECO:0000313" key="14">
    <source>
        <dbReference type="EMBL" id="VDD87045.1"/>
    </source>
</evidence>
<keyword evidence="5" id="KW-0479">Metal-binding</keyword>
<evidence type="ECO:0000313" key="16">
    <source>
        <dbReference type="WBParaSite" id="EVEC_0000248001-mRNA-1"/>
    </source>
</evidence>
<accession>A0A0N4UY40</accession>
<comment type="catalytic activity">
    <reaction evidence="9">
        <text>(2R)-hydroxyhexadecanoyl-CoA = pentadecanal + formyl-CoA</text>
        <dbReference type="Rhea" id="RHEA:55212"/>
        <dbReference type="ChEBI" id="CHEBI:17302"/>
        <dbReference type="ChEBI" id="CHEBI:57376"/>
        <dbReference type="ChEBI" id="CHEBI:138654"/>
    </reaction>
    <physiologicalReaction direction="left-to-right" evidence="9">
        <dbReference type="Rhea" id="RHEA:55213"/>
    </physiologicalReaction>
</comment>
<dbReference type="InterPro" id="IPR045229">
    <property type="entry name" value="TPP_enz"/>
</dbReference>
<dbReference type="InterPro" id="IPR029061">
    <property type="entry name" value="THDP-binding"/>
</dbReference>
<dbReference type="STRING" id="51028.A0A0N4UY40"/>
<name>A0A0N4UY40_ENTVE</name>
<dbReference type="Pfam" id="PF00205">
    <property type="entry name" value="TPP_enzyme_M"/>
    <property type="match status" value="1"/>
</dbReference>
<evidence type="ECO:0000256" key="6">
    <source>
        <dbReference type="ARBA" id="ARBA00023052"/>
    </source>
</evidence>
<dbReference type="GO" id="GO:0005948">
    <property type="term" value="C:acetolactate synthase complex"/>
    <property type="evidence" value="ECO:0007669"/>
    <property type="project" value="TreeGrafter"/>
</dbReference>
<dbReference type="InterPro" id="IPR029035">
    <property type="entry name" value="DHS-like_NAD/FAD-binding_dom"/>
</dbReference>
<evidence type="ECO:0000256" key="3">
    <source>
        <dbReference type="ARBA" id="ARBA00007812"/>
    </source>
</evidence>
<dbReference type="GO" id="GO:0009097">
    <property type="term" value="P:isoleucine biosynthetic process"/>
    <property type="evidence" value="ECO:0007669"/>
    <property type="project" value="TreeGrafter"/>
</dbReference>
<evidence type="ECO:0000256" key="10">
    <source>
        <dbReference type="RuleBase" id="RU362132"/>
    </source>
</evidence>
<dbReference type="Proteomes" id="UP000274131">
    <property type="component" value="Unassembled WGS sequence"/>
</dbReference>
<evidence type="ECO:0000256" key="4">
    <source>
        <dbReference type="ARBA" id="ARBA00018936"/>
    </source>
</evidence>
<evidence type="ECO:0000259" key="12">
    <source>
        <dbReference type="Pfam" id="PF02775"/>
    </source>
</evidence>